<sequence length="496" mass="53241">MPKLIVIFCCVFASLGSFLFGYDSGIIGSVIAIPAFVAYIGDGNLSDSATGGIVSAYTGGAIIGSLVVSWIADPFGRRMAIFVGSVFAAVGGAVQGGANNIAAMVVGRLLAGIAIGMLSATIPNYCSEVAPPGIRGLLGGTQQWMLGLGFVVAQWVGYGGSQATGAFSWRFPLSLQVLPAVILCGGIFLLPESPRWLLEHQKVAEAQSNLEKLHLNRSQTNADFVAREFQEIRDALLAEKAAITSVSWKTIFTNAPYRRRLLLACGIQAFTQTSGINVINYYGPRIYATLGFSVSTSLFIIGVYGAFAQLWNTVCLAIMDRVGRKKLLLPSMFGMGAALCVNATLARYFNPETSTNQDALRASVAMNFVFSVFFTSLGVISWVYPAEIMSMAIRARGTSLSTVTNWSLNLLFAQCSPLALSRLGYRYFYIFAALNWAGGISIYLFYPETLGRTLEQLDELFGDQRVAHALKDTTLTTGEASNDGFTRGVSVTIDKA</sequence>
<evidence type="ECO:0000313" key="10">
    <source>
        <dbReference type="EMBL" id="ERF70581.1"/>
    </source>
</evidence>
<feature type="transmembrane region" description="Helical" evidence="8">
    <location>
        <begin position="427"/>
        <end position="446"/>
    </location>
</feature>
<dbReference type="PROSITE" id="PS00216">
    <property type="entry name" value="SUGAR_TRANSPORT_1"/>
    <property type="match status" value="1"/>
</dbReference>
<dbReference type="AlphaFoldDB" id="U1GFR2"/>
<dbReference type="PROSITE" id="PS50850">
    <property type="entry name" value="MFS"/>
    <property type="match status" value="1"/>
</dbReference>
<dbReference type="PANTHER" id="PTHR48022">
    <property type="entry name" value="PLASTIDIC GLUCOSE TRANSPORTER 4"/>
    <property type="match status" value="1"/>
</dbReference>
<evidence type="ECO:0000256" key="6">
    <source>
        <dbReference type="ARBA" id="ARBA00023136"/>
    </source>
</evidence>
<dbReference type="NCBIfam" id="TIGR00879">
    <property type="entry name" value="SP"/>
    <property type="match status" value="1"/>
</dbReference>
<feature type="transmembrane region" description="Helical" evidence="8">
    <location>
        <begin position="137"/>
        <end position="157"/>
    </location>
</feature>
<evidence type="ECO:0000256" key="5">
    <source>
        <dbReference type="ARBA" id="ARBA00022989"/>
    </source>
</evidence>
<dbReference type="GO" id="GO:0016020">
    <property type="term" value="C:membrane"/>
    <property type="evidence" value="ECO:0007669"/>
    <property type="project" value="UniProtKB-SubCell"/>
</dbReference>
<evidence type="ECO:0000256" key="4">
    <source>
        <dbReference type="ARBA" id="ARBA00022692"/>
    </source>
</evidence>
<evidence type="ECO:0000313" key="11">
    <source>
        <dbReference type="Proteomes" id="UP000019373"/>
    </source>
</evidence>
<dbReference type="PRINTS" id="PR00171">
    <property type="entry name" value="SUGRTRNSPORT"/>
</dbReference>
<dbReference type="OMA" id="CGIQAFT"/>
<dbReference type="Proteomes" id="UP000019373">
    <property type="component" value="Unassembled WGS sequence"/>
</dbReference>
<dbReference type="InterPro" id="IPR005829">
    <property type="entry name" value="Sugar_transporter_CS"/>
</dbReference>
<dbReference type="InterPro" id="IPR036259">
    <property type="entry name" value="MFS_trans_sf"/>
</dbReference>
<gene>
    <name evidence="10" type="ORF">EPUS_07878</name>
</gene>
<dbReference type="InterPro" id="IPR020846">
    <property type="entry name" value="MFS_dom"/>
</dbReference>
<feature type="transmembrane region" description="Helical" evidence="8">
    <location>
        <begin position="169"/>
        <end position="190"/>
    </location>
</feature>
<dbReference type="Pfam" id="PF00083">
    <property type="entry name" value="Sugar_tr"/>
    <property type="match status" value="1"/>
</dbReference>
<dbReference type="RefSeq" id="XP_007803787.1">
    <property type="nucleotide sequence ID" value="XM_007805596.1"/>
</dbReference>
<dbReference type="InterPro" id="IPR050360">
    <property type="entry name" value="MFS_Sugar_Transporters"/>
</dbReference>
<keyword evidence="6 8" id="KW-0472">Membrane</keyword>
<organism evidence="10 11">
    <name type="scientific">Endocarpon pusillum (strain Z07020 / HMAS-L-300199)</name>
    <name type="common">Lichen-forming fungus</name>
    <dbReference type="NCBI Taxonomy" id="1263415"/>
    <lineage>
        <taxon>Eukaryota</taxon>
        <taxon>Fungi</taxon>
        <taxon>Dikarya</taxon>
        <taxon>Ascomycota</taxon>
        <taxon>Pezizomycotina</taxon>
        <taxon>Eurotiomycetes</taxon>
        <taxon>Chaetothyriomycetidae</taxon>
        <taxon>Verrucariales</taxon>
        <taxon>Verrucariaceae</taxon>
        <taxon>Endocarpon</taxon>
    </lineage>
</organism>
<reference evidence="11" key="1">
    <citation type="journal article" date="2014" name="BMC Genomics">
        <title>Genome characteristics reveal the impact of lichenization on lichen-forming fungus Endocarpon pusillum Hedwig (Verrucariales, Ascomycota).</title>
        <authorList>
            <person name="Wang Y.-Y."/>
            <person name="Liu B."/>
            <person name="Zhang X.-Y."/>
            <person name="Zhou Q.-M."/>
            <person name="Zhang T."/>
            <person name="Li H."/>
            <person name="Yu Y.-F."/>
            <person name="Zhang X.-L."/>
            <person name="Hao X.-Y."/>
            <person name="Wang M."/>
            <person name="Wang L."/>
            <person name="Wei J.-C."/>
        </authorList>
    </citation>
    <scope>NUCLEOTIDE SEQUENCE [LARGE SCALE GENOMIC DNA]</scope>
    <source>
        <strain evidence="11">Z07020 / HMAS-L-300199</strain>
    </source>
</reference>
<comment type="similarity">
    <text evidence="2 7">Belongs to the major facilitator superfamily. Sugar transporter (TC 2.A.1.1) family.</text>
</comment>
<dbReference type="PROSITE" id="PS00217">
    <property type="entry name" value="SUGAR_TRANSPORT_2"/>
    <property type="match status" value="1"/>
</dbReference>
<evidence type="ECO:0000256" key="2">
    <source>
        <dbReference type="ARBA" id="ARBA00010992"/>
    </source>
</evidence>
<feature type="domain" description="Major facilitator superfamily (MFS) profile" evidence="9">
    <location>
        <begin position="9"/>
        <end position="450"/>
    </location>
</feature>
<dbReference type="PANTHER" id="PTHR48022:SF9">
    <property type="entry name" value="MAJOR FACILITATOR SUPERFAMILY (MFS) PROFILE DOMAIN-CONTAINING PROTEIN"/>
    <property type="match status" value="1"/>
</dbReference>
<keyword evidence="11" id="KW-1185">Reference proteome</keyword>
<protein>
    <recommendedName>
        <fullName evidence="9">Major facilitator superfamily (MFS) profile domain-containing protein</fullName>
    </recommendedName>
</protein>
<comment type="subcellular location">
    <subcellularLocation>
        <location evidence="1">Membrane</location>
        <topology evidence="1">Multi-pass membrane protein</topology>
    </subcellularLocation>
</comment>
<feature type="transmembrane region" description="Helical" evidence="8">
    <location>
        <begin position="261"/>
        <end position="280"/>
    </location>
</feature>
<dbReference type="FunFam" id="1.20.1250.20:FF:000090">
    <property type="entry name" value="MFS sugar transporter, putative"/>
    <property type="match status" value="1"/>
</dbReference>
<feature type="transmembrane region" description="Helical" evidence="8">
    <location>
        <begin position="79"/>
        <end position="95"/>
    </location>
</feature>
<accession>U1GFR2</accession>
<dbReference type="InterPro" id="IPR005828">
    <property type="entry name" value="MFS_sugar_transport-like"/>
</dbReference>
<dbReference type="Gene3D" id="1.20.1250.20">
    <property type="entry name" value="MFS general substrate transporter like domains"/>
    <property type="match status" value="1"/>
</dbReference>
<feature type="transmembrane region" description="Helical" evidence="8">
    <location>
        <begin position="101"/>
        <end position="125"/>
    </location>
</feature>
<keyword evidence="5 8" id="KW-1133">Transmembrane helix</keyword>
<evidence type="ECO:0000256" key="3">
    <source>
        <dbReference type="ARBA" id="ARBA00022448"/>
    </source>
</evidence>
<keyword evidence="4 8" id="KW-0812">Transmembrane</keyword>
<evidence type="ECO:0000256" key="1">
    <source>
        <dbReference type="ARBA" id="ARBA00004141"/>
    </source>
</evidence>
<proteinExistence type="inferred from homology"/>
<evidence type="ECO:0000256" key="7">
    <source>
        <dbReference type="RuleBase" id="RU003346"/>
    </source>
</evidence>
<dbReference type="SUPFAM" id="SSF103473">
    <property type="entry name" value="MFS general substrate transporter"/>
    <property type="match status" value="1"/>
</dbReference>
<dbReference type="eggNOG" id="KOG0254">
    <property type="taxonomic scope" value="Eukaryota"/>
</dbReference>
<keyword evidence="3 7" id="KW-0813">Transport</keyword>
<dbReference type="HOGENOM" id="CLU_001265_30_13_1"/>
<evidence type="ECO:0000256" key="8">
    <source>
        <dbReference type="SAM" id="Phobius"/>
    </source>
</evidence>
<dbReference type="GO" id="GO:0005351">
    <property type="term" value="F:carbohydrate:proton symporter activity"/>
    <property type="evidence" value="ECO:0007669"/>
    <property type="project" value="TreeGrafter"/>
</dbReference>
<evidence type="ECO:0000259" key="9">
    <source>
        <dbReference type="PROSITE" id="PS50850"/>
    </source>
</evidence>
<feature type="transmembrane region" description="Helical" evidence="8">
    <location>
        <begin position="364"/>
        <end position="384"/>
    </location>
</feature>
<name>U1GFR2_ENDPU</name>
<feature type="transmembrane region" description="Helical" evidence="8">
    <location>
        <begin position="286"/>
        <end position="307"/>
    </location>
</feature>
<dbReference type="OrthoDB" id="6612291at2759"/>
<dbReference type="GeneID" id="19242757"/>
<feature type="transmembrane region" description="Helical" evidence="8">
    <location>
        <begin position="48"/>
        <end position="72"/>
    </location>
</feature>
<dbReference type="EMBL" id="KE721304">
    <property type="protein sequence ID" value="ERF70581.1"/>
    <property type="molecule type" value="Genomic_DNA"/>
</dbReference>
<dbReference type="InterPro" id="IPR003663">
    <property type="entry name" value="Sugar/inositol_transpt"/>
</dbReference>
<feature type="transmembrane region" description="Helical" evidence="8">
    <location>
        <begin position="327"/>
        <end position="349"/>
    </location>
</feature>